<keyword evidence="2 5" id="KW-0479">Metal-binding</keyword>
<dbReference type="RefSeq" id="WP_039606890.1">
    <property type="nucleotide sequence ID" value="NZ_FMUP01000003.1"/>
</dbReference>
<sequence length="439" mass="46711">MKAVVFHDVGDIRLEEVAEPTLQAPTDAIVRITASAICGTDLHMVRGTMTGMVPGTILGHEGVGIVEALGADVRNLQIGDRVVIGSTIACGNCVYCRAGYYSQCDVANPNGPQAGTAFFGGPKSTGPFHGMQAEKVRVPFAHVGLVKLPSKISDDQAILLSDIFPTGYFGAELAEIKPGDTVAVFGCGPVGQFAIASALLLGAGQVFAIDHLEDRLHMARQQGAEVINFDKEDPVATLRRLTAGIGVDRAIDAVGVDAEQPHQAARHGETGHFREEVASVAPHTHPDGDNWHPGDAPSQVLQWAVEGLAKAGTLSIIGVYPEQARSFPIGMAMMKNLTIKMGNCPHRRYIPKLIELVLSGAIDPAQILTQVKPMGDAIAAFQAFDRRESGWVKVELHPQRQQARTGDEEQVHGEALLDDAIEDSFPASDPPAITAPKRS</sequence>
<proteinExistence type="inferred from homology"/>
<dbReference type="AlphaFoldDB" id="A0A0B3BIB6"/>
<gene>
    <name evidence="8" type="ORF">PT85_13265</name>
</gene>
<dbReference type="GO" id="GO:0016616">
    <property type="term" value="F:oxidoreductase activity, acting on the CH-OH group of donors, NAD or NADP as acceptor"/>
    <property type="evidence" value="ECO:0007669"/>
    <property type="project" value="UniProtKB-ARBA"/>
</dbReference>
<comment type="caution">
    <text evidence="8">The sequence shown here is derived from an EMBL/GenBank/DDBJ whole genome shotgun (WGS) entry which is preliminary data.</text>
</comment>
<reference evidence="8 9" key="1">
    <citation type="submission" date="2014-11" db="EMBL/GenBank/DDBJ databases">
        <title>Genome sequence of Pseudomonas tuomuerensis JCM 14085.</title>
        <authorList>
            <person name="Shin S.-K."/>
            <person name="Yi H."/>
        </authorList>
    </citation>
    <scope>NUCLEOTIDE SEQUENCE [LARGE SCALE GENOMIC DNA]</scope>
    <source>
        <strain evidence="8 9">JCM 14085</strain>
    </source>
</reference>
<dbReference type="SUPFAM" id="SSF51735">
    <property type="entry name" value="NAD(P)-binding Rossmann-fold domains"/>
    <property type="match status" value="1"/>
</dbReference>
<dbReference type="PANTHER" id="PTHR42813:SF7">
    <property type="entry name" value="ALCOHOL DEHYDROGENASE (ZN-DEPENDENT)-RELATED"/>
    <property type="match status" value="1"/>
</dbReference>
<protein>
    <submittedName>
        <fullName evidence="8">Alanine acetyltransferase</fullName>
    </submittedName>
</protein>
<dbReference type="InterPro" id="IPR002328">
    <property type="entry name" value="ADH_Zn_CS"/>
</dbReference>
<comment type="similarity">
    <text evidence="5">Belongs to the zinc-containing alcohol dehydrogenase family.</text>
</comment>
<name>A0A0B3BIB6_9PSED</name>
<organism evidence="8 9">
    <name type="scientific">Pseudomonas flexibilis</name>
    <dbReference type="NCBI Taxonomy" id="706570"/>
    <lineage>
        <taxon>Bacteria</taxon>
        <taxon>Pseudomonadati</taxon>
        <taxon>Pseudomonadota</taxon>
        <taxon>Gammaproteobacteria</taxon>
        <taxon>Pseudomonadales</taxon>
        <taxon>Pseudomonadaceae</taxon>
        <taxon>Pseudomonas</taxon>
    </lineage>
</organism>
<dbReference type="Gene3D" id="3.90.180.10">
    <property type="entry name" value="Medium-chain alcohol dehydrogenases, catalytic domain"/>
    <property type="match status" value="1"/>
</dbReference>
<evidence type="ECO:0000256" key="6">
    <source>
        <dbReference type="SAM" id="MobiDB-lite"/>
    </source>
</evidence>
<dbReference type="Pfam" id="PF08240">
    <property type="entry name" value="ADH_N"/>
    <property type="match status" value="1"/>
</dbReference>
<keyword evidence="4" id="KW-0560">Oxidoreductase</keyword>
<dbReference type="Gene3D" id="3.40.50.720">
    <property type="entry name" value="NAD(P)-binding Rossmann-like Domain"/>
    <property type="match status" value="1"/>
</dbReference>
<dbReference type="InterPro" id="IPR013154">
    <property type="entry name" value="ADH-like_N"/>
</dbReference>
<dbReference type="OrthoDB" id="9773078at2"/>
<evidence type="ECO:0000256" key="1">
    <source>
        <dbReference type="ARBA" id="ARBA00001947"/>
    </source>
</evidence>
<evidence type="ECO:0000256" key="5">
    <source>
        <dbReference type="RuleBase" id="RU361277"/>
    </source>
</evidence>
<dbReference type="InterPro" id="IPR013149">
    <property type="entry name" value="ADH-like_C"/>
</dbReference>
<dbReference type="GO" id="GO:0008270">
    <property type="term" value="F:zinc ion binding"/>
    <property type="evidence" value="ECO:0007669"/>
    <property type="project" value="InterPro"/>
</dbReference>
<evidence type="ECO:0000313" key="8">
    <source>
        <dbReference type="EMBL" id="KHO64203.1"/>
    </source>
</evidence>
<feature type="region of interest" description="Disordered" evidence="6">
    <location>
        <begin position="397"/>
        <end position="439"/>
    </location>
</feature>
<evidence type="ECO:0000256" key="2">
    <source>
        <dbReference type="ARBA" id="ARBA00022723"/>
    </source>
</evidence>
<evidence type="ECO:0000313" key="9">
    <source>
        <dbReference type="Proteomes" id="UP000030980"/>
    </source>
</evidence>
<comment type="cofactor">
    <cofactor evidence="1 5">
        <name>Zn(2+)</name>
        <dbReference type="ChEBI" id="CHEBI:29105"/>
    </cofactor>
</comment>
<keyword evidence="8" id="KW-0808">Transferase</keyword>
<dbReference type="InterPro" id="IPR020843">
    <property type="entry name" value="ER"/>
</dbReference>
<dbReference type="Proteomes" id="UP000030980">
    <property type="component" value="Unassembled WGS sequence"/>
</dbReference>
<dbReference type="PROSITE" id="PS00059">
    <property type="entry name" value="ADH_ZINC"/>
    <property type="match status" value="1"/>
</dbReference>
<dbReference type="SUPFAM" id="SSF50129">
    <property type="entry name" value="GroES-like"/>
    <property type="match status" value="1"/>
</dbReference>
<feature type="domain" description="Enoyl reductase (ER)" evidence="7">
    <location>
        <begin position="7"/>
        <end position="389"/>
    </location>
</feature>
<evidence type="ECO:0000256" key="3">
    <source>
        <dbReference type="ARBA" id="ARBA00022833"/>
    </source>
</evidence>
<dbReference type="STRING" id="706570.PT85_13265"/>
<dbReference type="PANTHER" id="PTHR42813">
    <property type="entry name" value="ZINC-TYPE ALCOHOL DEHYDROGENASE-LIKE"/>
    <property type="match status" value="1"/>
</dbReference>
<keyword evidence="9" id="KW-1185">Reference proteome</keyword>
<keyword evidence="3 5" id="KW-0862">Zinc</keyword>
<dbReference type="InterPro" id="IPR036291">
    <property type="entry name" value="NAD(P)-bd_dom_sf"/>
</dbReference>
<dbReference type="SMART" id="SM00829">
    <property type="entry name" value="PKS_ER"/>
    <property type="match status" value="1"/>
</dbReference>
<accession>A0A0B3BIB6</accession>
<dbReference type="GO" id="GO:0016740">
    <property type="term" value="F:transferase activity"/>
    <property type="evidence" value="ECO:0007669"/>
    <property type="project" value="UniProtKB-KW"/>
</dbReference>
<dbReference type="EMBL" id="JTAK01000005">
    <property type="protein sequence ID" value="KHO64203.1"/>
    <property type="molecule type" value="Genomic_DNA"/>
</dbReference>
<evidence type="ECO:0000259" key="7">
    <source>
        <dbReference type="SMART" id="SM00829"/>
    </source>
</evidence>
<dbReference type="Pfam" id="PF00107">
    <property type="entry name" value="ADH_zinc_N"/>
    <property type="match status" value="1"/>
</dbReference>
<evidence type="ECO:0000256" key="4">
    <source>
        <dbReference type="ARBA" id="ARBA00023002"/>
    </source>
</evidence>
<dbReference type="InterPro" id="IPR011032">
    <property type="entry name" value="GroES-like_sf"/>
</dbReference>
<dbReference type="CDD" id="cd08283">
    <property type="entry name" value="FDH_like_1"/>
    <property type="match status" value="1"/>
</dbReference>